<accession>A0A146KCD8</accession>
<protein>
    <recommendedName>
        <fullName evidence="1">HTH myb-type domain-containing protein</fullName>
    </recommendedName>
</protein>
<dbReference type="InterPro" id="IPR017930">
    <property type="entry name" value="Myb_dom"/>
</dbReference>
<dbReference type="AlphaFoldDB" id="A0A146KCD8"/>
<evidence type="ECO:0000259" key="1">
    <source>
        <dbReference type="PROSITE" id="PS51294"/>
    </source>
</evidence>
<dbReference type="InterPro" id="IPR009057">
    <property type="entry name" value="Homeodomain-like_sf"/>
</dbReference>
<dbReference type="Gene3D" id="1.10.10.60">
    <property type="entry name" value="Homeodomain-like"/>
    <property type="match status" value="1"/>
</dbReference>
<dbReference type="EMBL" id="GDID01003022">
    <property type="protein sequence ID" value="JAP93584.1"/>
    <property type="molecule type" value="Transcribed_RNA"/>
</dbReference>
<evidence type="ECO:0000313" key="2">
    <source>
        <dbReference type="EMBL" id="JAP93584.1"/>
    </source>
</evidence>
<name>A0A146KCD8_9EUKA</name>
<dbReference type="SUPFAM" id="SSF46689">
    <property type="entry name" value="Homeodomain-like"/>
    <property type="match status" value="1"/>
</dbReference>
<organism evidence="2">
    <name type="scientific">Trepomonas sp. PC1</name>
    <dbReference type="NCBI Taxonomy" id="1076344"/>
    <lineage>
        <taxon>Eukaryota</taxon>
        <taxon>Metamonada</taxon>
        <taxon>Diplomonadida</taxon>
        <taxon>Hexamitidae</taxon>
        <taxon>Hexamitinae</taxon>
        <taxon>Trepomonas</taxon>
    </lineage>
</organism>
<dbReference type="PROSITE" id="PS51294">
    <property type="entry name" value="HTH_MYB"/>
    <property type="match status" value="1"/>
</dbReference>
<gene>
    <name evidence="2" type="ORF">TPC1_14080</name>
</gene>
<dbReference type="CDD" id="cd00167">
    <property type="entry name" value="SANT"/>
    <property type="match status" value="1"/>
</dbReference>
<dbReference type="InterPro" id="IPR001005">
    <property type="entry name" value="SANT/Myb"/>
</dbReference>
<sequence length="109" mass="13136">MQQTPKCKWSPDEMKIFFELVPIYGTDYSQYINVLTNRSYSQIKSQFHNQLKRGNIIEFQYKQFKVKRQEEQQIIIEEEKVQLEKPKSETIIFDNDIIDQLMKLLGKSK</sequence>
<reference evidence="2" key="1">
    <citation type="submission" date="2015-07" db="EMBL/GenBank/DDBJ databases">
        <title>Adaptation to a free-living lifestyle via gene acquisitions in the diplomonad Trepomonas sp. PC1.</title>
        <authorList>
            <person name="Xu F."/>
            <person name="Jerlstrom-Hultqvist J."/>
            <person name="Kolisko M."/>
            <person name="Simpson A.G.B."/>
            <person name="Roger A.J."/>
            <person name="Svard S.G."/>
            <person name="Andersson J.O."/>
        </authorList>
    </citation>
    <scope>NUCLEOTIDE SEQUENCE</scope>
    <source>
        <strain evidence="2">PC1</strain>
    </source>
</reference>
<dbReference type="InterPro" id="IPR039467">
    <property type="entry name" value="TFIIIB_B''_Myb"/>
</dbReference>
<proteinExistence type="predicted"/>
<dbReference type="SMART" id="SM00717">
    <property type="entry name" value="SANT"/>
    <property type="match status" value="1"/>
</dbReference>
<feature type="domain" description="HTH myb-type" evidence="1">
    <location>
        <begin position="1"/>
        <end position="55"/>
    </location>
</feature>
<dbReference type="Pfam" id="PF15963">
    <property type="entry name" value="Myb_DNA-bind_7"/>
    <property type="match status" value="1"/>
</dbReference>